<protein>
    <recommendedName>
        <fullName evidence="4">Tfp pilus assembly protein PilX</fullName>
    </recommendedName>
</protein>
<accession>A0A1G8CHB5</accession>
<gene>
    <name evidence="2" type="ORF">SAMN05216466_11014</name>
</gene>
<evidence type="ECO:0008006" key="4">
    <source>
        <dbReference type="Google" id="ProtNLM"/>
    </source>
</evidence>
<dbReference type="Proteomes" id="UP000199706">
    <property type="component" value="Unassembled WGS sequence"/>
</dbReference>
<evidence type="ECO:0000313" key="3">
    <source>
        <dbReference type="Proteomes" id="UP000199706"/>
    </source>
</evidence>
<reference evidence="2 3" key="1">
    <citation type="submission" date="2016-10" db="EMBL/GenBank/DDBJ databases">
        <authorList>
            <person name="de Groot N.N."/>
        </authorList>
    </citation>
    <scope>NUCLEOTIDE SEQUENCE [LARGE SCALE GENOMIC DNA]</scope>
    <source>
        <strain evidence="2 3">LMG 2247</strain>
    </source>
</reference>
<proteinExistence type="predicted"/>
<keyword evidence="1" id="KW-1133">Transmembrane helix</keyword>
<keyword evidence="1" id="KW-0472">Membrane</keyword>
<feature type="transmembrane region" description="Helical" evidence="1">
    <location>
        <begin position="30"/>
        <end position="50"/>
    </location>
</feature>
<organism evidence="2 3">
    <name type="scientific">Paraburkholderia phenazinium</name>
    <dbReference type="NCBI Taxonomy" id="60549"/>
    <lineage>
        <taxon>Bacteria</taxon>
        <taxon>Pseudomonadati</taxon>
        <taxon>Pseudomonadota</taxon>
        <taxon>Betaproteobacteria</taxon>
        <taxon>Burkholderiales</taxon>
        <taxon>Burkholderiaceae</taxon>
        <taxon>Paraburkholderia</taxon>
    </lineage>
</organism>
<dbReference type="EMBL" id="FNCJ01000010">
    <property type="protein sequence ID" value="SDH44857.1"/>
    <property type="molecule type" value="Genomic_DNA"/>
</dbReference>
<dbReference type="AlphaFoldDB" id="A0A1G8CHB5"/>
<sequence length="184" mass="19986">MTTCARRQREIAVRTPRTPHTSRTRPTQGAALPIVLLISSMMLVTSAAWFEASLAAARATANLRDTLQAFHAADSALTLCARSVAAGAAPVIAAVVAEPTGWKLEPAFTANAFAPIAQWPGSVAAPQCLVEAWRLSTRPEARAYLLTARGFGRTRESQVWLQLELVVDGEKSERHWRRVAARPF</sequence>
<evidence type="ECO:0000256" key="1">
    <source>
        <dbReference type="SAM" id="Phobius"/>
    </source>
</evidence>
<evidence type="ECO:0000313" key="2">
    <source>
        <dbReference type="EMBL" id="SDH44857.1"/>
    </source>
</evidence>
<keyword evidence="1" id="KW-0812">Transmembrane</keyword>
<name>A0A1G8CHB5_9BURK</name>